<evidence type="ECO:0000313" key="2">
    <source>
        <dbReference type="EMBL" id="GMT20779.1"/>
    </source>
</evidence>
<feature type="transmembrane region" description="Helical" evidence="1">
    <location>
        <begin position="45"/>
        <end position="65"/>
    </location>
</feature>
<comment type="caution">
    <text evidence="2">The sequence shown here is derived from an EMBL/GenBank/DDBJ whole genome shotgun (WGS) entry which is preliminary data.</text>
</comment>
<gene>
    <name evidence="2" type="ORF">PFISCL1PPCAC_12076</name>
</gene>
<organism evidence="2 3">
    <name type="scientific">Pristionchus fissidentatus</name>
    <dbReference type="NCBI Taxonomy" id="1538716"/>
    <lineage>
        <taxon>Eukaryota</taxon>
        <taxon>Metazoa</taxon>
        <taxon>Ecdysozoa</taxon>
        <taxon>Nematoda</taxon>
        <taxon>Chromadorea</taxon>
        <taxon>Rhabditida</taxon>
        <taxon>Rhabditina</taxon>
        <taxon>Diplogasteromorpha</taxon>
        <taxon>Diplogasteroidea</taxon>
        <taxon>Neodiplogasteridae</taxon>
        <taxon>Pristionchus</taxon>
    </lineage>
</organism>
<evidence type="ECO:0000313" key="3">
    <source>
        <dbReference type="Proteomes" id="UP001432322"/>
    </source>
</evidence>
<evidence type="ECO:0000256" key="1">
    <source>
        <dbReference type="SAM" id="Phobius"/>
    </source>
</evidence>
<accession>A0AAV5VMM0</accession>
<dbReference type="EMBL" id="BTSY01000003">
    <property type="protein sequence ID" value="GMT20779.1"/>
    <property type="molecule type" value="Genomic_DNA"/>
</dbReference>
<keyword evidence="1" id="KW-0812">Transmembrane</keyword>
<feature type="non-terminal residue" evidence="2">
    <location>
        <position position="1"/>
    </location>
</feature>
<dbReference type="Proteomes" id="UP001432322">
    <property type="component" value="Unassembled WGS sequence"/>
</dbReference>
<name>A0AAV5VMM0_9BILA</name>
<dbReference type="AlphaFoldDB" id="A0AAV5VMM0"/>
<feature type="non-terminal residue" evidence="2">
    <location>
        <position position="191"/>
    </location>
</feature>
<keyword evidence="1" id="KW-0472">Membrane</keyword>
<protein>
    <recommendedName>
        <fullName evidence="4">Late embryogenesis abundant protein LEA-2 subgroup domain-containing protein</fullName>
    </recommendedName>
</protein>
<reference evidence="2" key="1">
    <citation type="submission" date="2023-10" db="EMBL/GenBank/DDBJ databases">
        <title>Genome assembly of Pristionchus species.</title>
        <authorList>
            <person name="Yoshida K."/>
            <person name="Sommer R.J."/>
        </authorList>
    </citation>
    <scope>NUCLEOTIDE SEQUENCE</scope>
    <source>
        <strain evidence="2">RS5133</strain>
    </source>
</reference>
<proteinExistence type="predicted"/>
<evidence type="ECO:0008006" key="4">
    <source>
        <dbReference type="Google" id="ProtNLM"/>
    </source>
</evidence>
<keyword evidence="3" id="KW-1185">Reference proteome</keyword>
<keyword evidence="1" id="KW-1133">Transmembrane helix</keyword>
<sequence length="191" mass="21007">TTMYTFPHASAPLPTYSQSVLEVAKEDTEEEKKEKNTGWTTKQKAYGVGAVLALLVIIIGGVVIYQCKKSTPIDIRVLPTGFKTTGYNASMTSVNGNPIYLRFTLNVSTQLYHPGNRILLNGFNATIYNGDLEMGMFRGDAVSTKLTKPRLASEGAFTFVFFPVHLTLHRGDKGFSDCVPGFNLPLLVKYS</sequence>